<gene>
    <name evidence="1" type="ORF">RNZ46_11415</name>
</gene>
<sequence length="212" mass="25660">MNEISINIQEELFKIWLEKELLPNFEKWVYESTELKENLNPSFYYELLSFNYKQKNAHPELKKLIESQISQSDVEKWKITKDLLNAKNRTENYSKSIRNFYSLYCKGYDFMDNLAFDYGLTLECPYSYYKVETFDELTETQKQTLINKCYPDIIVEIEKVLNWIENGKIKLIGETNEFGKLEYVDNRTDLEKDIYKEKNKTVEKGSWWEFWK</sequence>
<dbReference type="RefSeq" id="WP_316982326.1">
    <property type="nucleotide sequence ID" value="NZ_CP136521.1"/>
</dbReference>
<accession>A0AA97EJW2</accession>
<evidence type="ECO:0000313" key="2">
    <source>
        <dbReference type="Proteomes" id="UP001302486"/>
    </source>
</evidence>
<dbReference type="KEGG" id="hws:RNZ46_11415"/>
<dbReference type="AlphaFoldDB" id="A0AA97EJW2"/>
<name>A0AA97EJW2_9FLAO</name>
<organism evidence="1 2">
    <name type="scientific">Hwangdonia lutea</name>
    <dbReference type="NCBI Taxonomy" id="3075823"/>
    <lineage>
        <taxon>Bacteria</taxon>
        <taxon>Pseudomonadati</taxon>
        <taxon>Bacteroidota</taxon>
        <taxon>Flavobacteriia</taxon>
        <taxon>Flavobacteriales</taxon>
        <taxon>Flavobacteriaceae</taxon>
        <taxon>Hwangdonia</taxon>
    </lineage>
</organism>
<dbReference type="EMBL" id="CP136521">
    <property type="protein sequence ID" value="WOD42597.1"/>
    <property type="molecule type" value="Genomic_DNA"/>
</dbReference>
<reference evidence="2" key="1">
    <citation type="submission" date="2024-06" db="EMBL/GenBank/DDBJ databases">
        <title>Hwangdonia haimaensis gen. nov., sp. nov., a member of the family Flavobacteriaceae isolated from the haima cold seep.</title>
        <authorList>
            <person name="Li J."/>
        </authorList>
    </citation>
    <scope>NUCLEOTIDE SEQUENCE [LARGE SCALE GENOMIC DNA]</scope>
    <source>
        <strain evidence="2">SCSIO 19198</strain>
    </source>
</reference>
<protein>
    <submittedName>
        <fullName evidence="1">Uncharacterized protein</fullName>
    </submittedName>
</protein>
<proteinExistence type="predicted"/>
<evidence type="ECO:0000313" key="1">
    <source>
        <dbReference type="EMBL" id="WOD42597.1"/>
    </source>
</evidence>
<dbReference type="Proteomes" id="UP001302486">
    <property type="component" value="Chromosome"/>
</dbReference>
<keyword evidence="2" id="KW-1185">Reference proteome</keyword>